<evidence type="ECO:0000313" key="2">
    <source>
        <dbReference type="Proteomes" id="UP000078046"/>
    </source>
</evidence>
<gene>
    <name evidence="1" type="ORF">A3Q56_02917</name>
</gene>
<proteinExistence type="predicted"/>
<reference evidence="1 2" key="1">
    <citation type="submission" date="2016-04" db="EMBL/GenBank/DDBJ databases">
        <title>The genome of Intoshia linei affirms orthonectids as highly simplified spiralians.</title>
        <authorList>
            <person name="Mikhailov K.V."/>
            <person name="Slusarev G.S."/>
            <person name="Nikitin M.A."/>
            <person name="Logacheva M.D."/>
            <person name="Penin A."/>
            <person name="Aleoshin V."/>
            <person name="Panchin Y.V."/>
        </authorList>
    </citation>
    <scope>NUCLEOTIDE SEQUENCE [LARGE SCALE GENOMIC DNA]</scope>
    <source>
        <strain evidence="1">Intl2013</strain>
        <tissue evidence="1">Whole animal</tissue>
    </source>
</reference>
<name>A0A177B4V4_9BILA</name>
<dbReference type="AlphaFoldDB" id="A0A177B4V4"/>
<organism evidence="1 2">
    <name type="scientific">Intoshia linei</name>
    <dbReference type="NCBI Taxonomy" id="1819745"/>
    <lineage>
        <taxon>Eukaryota</taxon>
        <taxon>Metazoa</taxon>
        <taxon>Spiralia</taxon>
        <taxon>Lophotrochozoa</taxon>
        <taxon>Mesozoa</taxon>
        <taxon>Orthonectida</taxon>
        <taxon>Rhopaluridae</taxon>
        <taxon>Intoshia</taxon>
    </lineage>
</organism>
<dbReference type="EMBL" id="LWCA01000307">
    <property type="protein sequence ID" value="OAF69286.1"/>
    <property type="molecule type" value="Genomic_DNA"/>
</dbReference>
<evidence type="ECO:0000313" key="1">
    <source>
        <dbReference type="EMBL" id="OAF69286.1"/>
    </source>
</evidence>
<accession>A0A177B4V4</accession>
<keyword evidence="2" id="KW-1185">Reference proteome</keyword>
<comment type="caution">
    <text evidence="1">The sequence shown here is derived from an EMBL/GenBank/DDBJ whole genome shotgun (WGS) entry which is preliminary data.</text>
</comment>
<sequence length="56" mass="6685">MKDITNRRFYLNLEKAVRIVSFRINILMECRFSTLLYIKNETLNIKDDLRCALSST</sequence>
<protein>
    <submittedName>
        <fullName evidence="1">Uncharacterized protein</fullName>
    </submittedName>
</protein>
<dbReference type="Proteomes" id="UP000078046">
    <property type="component" value="Unassembled WGS sequence"/>
</dbReference>